<dbReference type="PANTHER" id="PTHR45717">
    <property type="entry name" value="OS12G0527900 PROTEIN"/>
    <property type="match status" value="1"/>
</dbReference>
<name>D7KEA2_ARALL</name>
<evidence type="ECO:0000313" key="3">
    <source>
        <dbReference type="EMBL" id="EFH65791.1"/>
    </source>
</evidence>
<dbReference type="InterPro" id="IPR011990">
    <property type="entry name" value="TPR-like_helical_dom_sf"/>
</dbReference>
<gene>
    <name evidence="3" type="ORF">ARALYDRAFT_311587</name>
</gene>
<accession>D7KEA2</accession>
<comment type="similarity">
    <text evidence="1">Belongs to the PPR family. P subfamily.</text>
</comment>
<dbReference type="AlphaFoldDB" id="D7KEA2"/>
<keyword evidence="2" id="KW-0677">Repeat</keyword>
<dbReference type="InterPro" id="IPR002885">
    <property type="entry name" value="PPR_rpt"/>
</dbReference>
<dbReference type="HOGENOM" id="CLU_063547_0_0_1"/>
<evidence type="ECO:0000313" key="4">
    <source>
        <dbReference type="Proteomes" id="UP000008694"/>
    </source>
</evidence>
<protein>
    <submittedName>
        <fullName evidence="3">Uncharacterized protein</fullName>
    </submittedName>
</protein>
<proteinExistence type="inferred from homology"/>
<dbReference type="Proteomes" id="UP000008694">
    <property type="component" value="Unassembled WGS sequence"/>
</dbReference>
<dbReference type="PANTHER" id="PTHR45717:SF18">
    <property type="entry name" value="PENTACOTRIPEPTIDE-REPEAT REGION OF PRORP DOMAIN-CONTAINING PROTEIN"/>
    <property type="match status" value="1"/>
</dbReference>
<dbReference type="Gramene" id="fgenesh1_pm.C_scaffold_1000367">
    <property type="protein sequence ID" value="fgenesh1_pm.C_scaffold_1000367"/>
    <property type="gene ID" value="fgenesh1_pm.C_scaffold_1000367"/>
</dbReference>
<keyword evidence="4" id="KW-1185">Reference proteome</keyword>
<dbReference type="GO" id="GO:0003729">
    <property type="term" value="F:mRNA binding"/>
    <property type="evidence" value="ECO:0007669"/>
    <property type="project" value="UniProtKB-ARBA"/>
</dbReference>
<evidence type="ECO:0000256" key="1">
    <source>
        <dbReference type="ARBA" id="ARBA00007626"/>
    </source>
</evidence>
<evidence type="ECO:0000256" key="2">
    <source>
        <dbReference type="ARBA" id="ARBA00022737"/>
    </source>
</evidence>
<dbReference type="GO" id="GO:0005739">
    <property type="term" value="C:mitochondrion"/>
    <property type="evidence" value="ECO:0007669"/>
    <property type="project" value="TreeGrafter"/>
</dbReference>
<dbReference type="EMBL" id="GL348713">
    <property type="protein sequence ID" value="EFH65791.1"/>
    <property type="molecule type" value="Genomic_DNA"/>
</dbReference>
<reference evidence="4" key="1">
    <citation type="journal article" date="2011" name="Nat. Genet.">
        <title>The Arabidopsis lyrata genome sequence and the basis of rapid genome size change.</title>
        <authorList>
            <person name="Hu T.T."/>
            <person name="Pattyn P."/>
            <person name="Bakker E.G."/>
            <person name="Cao J."/>
            <person name="Cheng J.-F."/>
            <person name="Clark R.M."/>
            <person name="Fahlgren N."/>
            <person name="Fawcett J.A."/>
            <person name="Grimwood J."/>
            <person name="Gundlach H."/>
            <person name="Haberer G."/>
            <person name="Hollister J.D."/>
            <person name="Ossowski S."/>
            <person name="Ottilar R.P."/>
            <person name="Salamov A.A."/>
            <person name="Schneeberger K."/>
            <person name="Spannagl M."/>
            <person name="Wang X."/>
            <person name="Yang L."/>
            <person name="Nasrallah M.E."/>
            <person name="Bergelson J."/>
            <person name="Carrington J.C."/>
            <person name="Gaut B.S."/>
            <person name="Schmutz J."/>
            <person name="Mayer K.F.X."/>
            <person name="Van de Peer Y."/>
            <person name="Grigoriev I.V."/>
            <person name="Nordborg M."/>
            <person name="Weigel D."/>
            <person name="Guo Y.-L."/>
        </authorList>
    </citation>
    <scope>NUCLEOTIDE SEQUENCE [LARGE SCALE GENOMIC DNA]</scope>
    <source>
        <strain evidence="4">cv. MN47</strain>
    </source>
</reference>
<organism evidence="4">
    <name type="scientific">Arabidopsis lyrata subsp. lyrata</name>
    <name type="common">Lyre-leaved rock-cress</name>
    <dbReference type="NCBI Taxonomy" id="81972"/>
    <lineage>
        <taxon>Eukaryota</taxon>
        <taxon>Viridiplantae</taxon>
        <taxon>Streptophyta</taxon>
        <taxon>Embryophyta</taxon>
        <taxon>Tracheophyta</taxon>
        <taxon>Spermatophyta</taxon>
        <taxon>Magnoliopsida</taxon>
        <taxon>eudicotyledons</taxon>
        <taxon>Gunneridae</taxon>
        <taxon>Pentapetalae</taxon>
        <taxon>rosids</taxon>
        <taxon>malvids</taxon>
        <taxon>Brassicales</taxon>
        <taxon>Brassicaceae</taxon>
        <taxon>Camelineae</taxon>
        <taxon>Arabidopsis</taxon>
    </lineage>
</organism>
<dbReference type="Pfam" id="PF01535">
    <property type="entry name" value="PPR"/>
    <property type="match status" value="1"/>
</dbReference>
<dbReference type="Gene3D" id="1.25.40.10">
    <property type="entry name" value="Tetratricopeptide repeat domain"/>
    <property type="match status" value="1"/>
</dbReference>
<sequence length="251" mass="29204">MTPILQRHAKRILACGYKNSLFRSYATLWSPEASQTLLIRIKVAFLPTQPVLDQWQQQEKQLYIGGGLIKNLRDSNPFSQELKTVLGLEEAEKFFKSIPSNMRDYSVYSTLLTSYTRSDNVKPDIVTANTVLKVDVKAIKMFMRTLVEGIKLQRDTIFEMAKVYVRLGSAREVLQTLWDDFKKSEEVYRTAFSSLSKLDDVEEAEDIYGEWKEDERDISEQQVTKKSMMLVMLTHISITRLLRFIFFSEKE</sequence>
<dbReference type="eggNOG" id="KOG4197">
    <property type="taxonomic scope" value="Eukaryota"/>
</dbReference>